<evidence type="ECO:0000313" key="2">
    <source>
        <dbReference type="Proteomes" id="UP000606396"/>
    </source>
</evidence>
<evidence type="ECO:0000313" key="1">
    <source>
        <dbReference type="EMBL" id="MBD2612084.1"/>
    </source>
</evidence>
<keyword evidence="2" id="KW-1185">Reference proteome</keyword>
<accession>A0ABR8H904</accession>
<proteinExistence type="predicted"/>
<protein>
    <recommendedName>
        <fullName evidence="3">Carrier domain-containing protein</fullName>
    </recommendedName>
</protein>
<organism evidence="1 2">
    <name type="scientific">Nostoc punctiforme FACHB-252</name>
    <dbReference type="NCBI Taxonomy" id="1357509"/>
    <lineage>
        <taxon>Bacteria</taxon>
        <taxon>Bacillati</taxon>
        <taxon>Cyanobacteriota</taxon>
        <taxon>Cyanophyceae</taxon>
        <taxon>Nostocales</taxon>
        <taxon>Nostocaceae</taxon>
        <taxon>Nostoc</taxon>
    </lineage>
</organism>
<name>A0ABR8H904_NOSPU</name>
<dbReference type="Proteomes" id="UP000606396">
    <property type="component" value="Unassembled WGS sequence"/>
</dbReference>
<reference evidence="1 2" key="1">
    <citation type="journal article" date="2020" name="ISME J.">
        <title>Comparative genomics reveals insights into cyanobacterial evolution and habitat adaptation.</title>
        <authorList>
            <person name="Chen M.Y."/>
            <person name="Teng W.K."/>
            <person name="Zhao L."/>
            <person name="Hu C.X."/>
            <person name="Zhou Y.K."/>
            <person name="Han B.P."/>
            <person name="Song L.R."/>
            <person name="Shu W.S."/>
        </authorList>
    </citation>
    <scope>NUCLEOTIDE SEQUENCE [LARGE SCALE GENOMIC DNA]</scope>
    <source>
        <strain evidence="1 2">FACHB-252</strain>
    </source>
</reference>
<gene>
    <name evidence="1" type="ORF">H6G94_12480</name>
</gene>
<dbReference type="RefSeq" id="WP_190949695.1">
    <property type="nucleotide sequence ID" value="NZ_JACJTC010000008.1"/>
</dbReference>
<evidence type="ECO:0008006" key="3">
    <source>
        <dbReference type="Google" id="ProtNLM"/>
    </source>
</evidence>
<dbReference type="EMBL" id="JACJTC010000008">
    <property type="protein sequence ID" value="MBD2612084.1"/>
    <property type="molecule type" value="Genomic_DNA"/>
</dbReference>
<comment type="caution">
    <text evidence="1">The sequence shown here is derived from an EMBL/GenBank/DDBJ whole genome shotgun (WGS) entry which is preliminary data.</text>
</comment>
<sequence length="112" mass="12990">MKLSYKDIQFIIEAIDNLIKVYEERLDSENIDEDEISDIGNDSMFLQTLRVDLTNNLKQVLPHNQENLQPELLNLSAQDLMQPVLQLPISQRLVLVDAITESIRQELSLNQR</sequence>